<gene>
    <name evidence="2" type="ORF">A4U43_C04F8950</name>
</gene>
<dbReference type="Proteomes" id="UP000243459">
    <property type="component" value="Chromosome 4"/>
</dbReference>
<dbReference type="PANTHER" id="PTHR35764">
    <property type="entry name" value="PROTEIN SHORTAGE IN CHIASMATA 1"/>
    <property type="match status" value="1"/>
</dbReference>
<evidence type="ECO:0000313" key="2">
    <source>
        <dbReference type="EMBL" id="ONK71466.1"/>
    </source>
</evidence>
<accession>A0A5P1EZD9</accession>
<feature type="compositionally biased region" description="Basic and acidic residues" evidence="1">
    <location>
        <begin position="1446"/>
        <end position="1460"/>
    </location>
</feature>
<feature type="region of interest" description="Disordered" evidence="1">
    <location>
        <begin position="544"/>
        <end position="572"/>
    </location>
</feature>
<proteinExistence type="predicted"/>
<feature type="compositionally biased region" description="Polar residues" evidence="1">
    <location>
        <begin position="555"/>
        <end position="572"/>
    </location>
</feature>
<reference evidence="3" key="1">
    <citation type="journal article" date="2017" name="Nat. Commun.">
        <title>The asparagus genome sheds light on the origin and evolution of a young Y chromosome.</title>
        <authorList>
            <person name="Harkess A."/>
            <person name="Zhou J."/>
            <person name="Xu C."/>
            <person name="Bowers J.E."/>
            <person name="Van der Hulst R."/>
            <person name="Ayyampalayam S."/>
            <person name="Mercati F."/>
            <person name="Riccardi P."/>
            <person name="McKain M.R."/>
            <person name="Kakrana A."/>
            <person name="Tang H."/>
            <person name="Ray J."/>
            <person name="Groenendijk J."/>
            <person name="Arikit S."/>
            <person name="Mathioni S.M."/>
            <person name="Nakano M."/>
            <person name="Shan H."/>
            <person name="Telgmann-Rauber A."/>
            <person name="Kanno A."/>
            <person name="Yue Z."/>
            <person name="Chen H."/>
            <person name="Li W."/>
            <person name="Chen Y."/>
            <person name="Xu X."/>
            <person name="Zhang Y."/>
            <person name="Luo S."/>
            <person name="Chen H."/>
            <person name="Gao J."/>
            <person name="Mao Z."/>
            <person name="Pires J.C."/>
            <person name="Luo M."/>
            <person name="Kudrna D."/>
            <person name="Wing R.A."/>
            <person name="Meyers B.C."/>
            <person name="Yi K."/>
            <person name="Kong H."/>
            <person name="Lavrijsen P."/>
            <person name="Sunseri F."/>
            <person name="Falavigna A."/>
            <person name="Ye Y."/>
            <person name="Leebens-Mack J.H."/>
            <person name="Chen G."/>
        </authorList>
    </citation>
    <scope>NUCLEOTIDE SEQUENCE [LARGE SCALE GENOMIC DNA]</scope>
    <source>
        <strain evidence="3">cv. DH0086</strain>
    </source>
</reference>
<organism evidence="2 3">
    <name type="scientific">Asparagus officinalis</name>
    <name type="common">Garden asparagus</name>
    <dbReference type="NCBI Taxonomy" id="4686"/>
    <lineage>
        <taxon>Eukaryota</taxon>
        <taxon>Viridiplantae</taxon>
        <taxon>Streptophyta</taxon>
        <taxon>Embryophyta</taxon>
        <taxon>Tracheophyta</taxon>
        <taxon>Spermatophyta</taxon>
        <taxon>Magnoliopsida</taxon>
        <taxon>Liliopsida</taxon>
        <taxon>Asparagales</taxon>
        <taxon>Asparagaceae</taxon>
        <taxon>Asparagoideae</taxon>
        <taxon>Asparagus</taxon>
    </lineage>
</organism>
<feature type="region of interest" description="Disordered" evidence="1">
    <location>
        <begin position="1433"/>
        <end position="1460"/>
    </location>
</feature>
<feature type="region of interest" description="Disordered" evidence="1">
    <location>
        <begin position="924"/>
        <end position="944"/>
    </location>
</feature>
<dbReference type="GO" id="GO:0000712">
    <property type="term" value="P:resolution of meiotic recombination intermediates"/>
    <property type="evidence" value="ECO:0007669"/>
    <property type="project" value="TreeGrafter"/>
</dbReference>
<feature type="region of interest" description="Disordered" evidence="1">
    <location>
        <begin position="1554"/>
        <end position="1586"/>
    </location>
</feature>
<dbReference type="OMA" id="WYDCRNI"/>
<dbReference type="EMBL" id="CM007384">
    <property type="protein sequence ID" value="ONK71466.1"/>
    <property type="molecule type" value="Genomic_DNA"/>
</dbReference>
<dbReference type="PANTHER" id="PTHR35764:SF1">
    <property type="entry name" value="PROTEIN SHORTAGE IN CHIASMATA 1"/>
    <property type="match status" value="1"/>
</dbReference>
<sequence length="1633" mass="183975">MRSRFLNTDYFFSAQSQFETLKSFNILSLSPPPPLSPPDPQLELDFPFSDLKSDLSSEVDRFPFASALSDFLADVVPQFIPHEIATEEENLGNIGSGAREQRLLESLHEEEFRSYSPEIRVPEGNERMKKLQFEIIEEFPLDTVEIDMGVTVTYPYEVVKSICSVEVIPDCLAMDDDSAAPKKTPKRTVIVPEFEVNEIGYGHERAPSIEEAFSALLPHIEPQHGVHSDELVINVKEFLESSNIDILDHFSMNASSETCLKDEPVCLNSVLEMNVIDLNGNMVLEENSTIYPMALAGDCSYMPCPVFFQEVQILDISSVHMFDQFSGSQATELPDISDEMFKYDIDSVGSFYEAMVSSELALVDDTFKSLPVPLFSDNKDMKLHSRIFENVLHVLKPHASTATDDLYLDWHPVTEGICTREICSTYICMLYEVSFSSMDSELQSSNEDVFYFNLDFIDGSPERLRIFERKEIITELHGIIPQANDAYVKAADSQVLKDGVSNNLNVKKLPTGNSEKVASLFESMSQSNDLDFFLGARRGTFRKSCSGEPLKEGSSKVTPPTASLKEPSQPSSLPDVHLEQWNIEVHHVSLSDHTLGLIDNIQKSYLAILNYGTDLRSNTLLAPEDDLKFIGLSKEKLLELITEKSRRQFTSGCTDETFTGLLALYAIKQLAFLLCLFGIHTAHLYISNLTQCSLIHKQFDKTDSLAIKLRPLESLIEDARQKSDRHLIESHSSLSLIEGILKFNTSQNSKILIIAERLFWLPLNQKLTSMKVKLHEVTQAYKFTNQLDTADFIRFTNHILEVLLHSDCLLISHENVTDSFPFDKFSIILEYGGSYISSTVSSITPKLHAPQIHFLKVRVENNNMHKAFWEGFDVPHHLAVEGASQSIPSLQGILNKEQIEELLSFVPIGKSSCFSSEAENHTDASHETNCSMSTSHSLNSKKINPNEPSSPDVVIVVNTQNFEKKMLISRRSSYQKILALEKDGVQVVEREINLPLDLIFSAAVCLVWYETRNLGDNMTSTQSIPMFMETIATNILMSLSFSFSGCILIFEGETCFLSAVMESSDALYAAAATLDLNLQLFCSYTPESTEEIILGCIGNASKLDRGIFPTMPESETIGESFLTKFPSINPLSAHAIINSGGMLIEFLEWSQKRRIQAIGKYHVPGESMHLFDALCRYGEMGESKSVMTECSSIDSDITSAKLQSGRKRQKSVVSSNNLYMPVDDFVHVEPLNPTKERMQELPRASQPYQLRDFFHLQDLKKTKSNQLFATDGVLPKMGVTDTSRINNSDIDGTVSYRHEKENFTPEVIDHSSTYLDGLGEVFAKKQAYNSRVSNPESYNTVGCGNPKGNFGSEFIDNNSNFLDENYPSILSSITLFGEPEPASEPEVLRNLHDSRLAFNHVLRRTFPTSKEIESDRDSWISVKDRAQILDGKKTRHKFSYSSKNDSPMKRQREYSRENPKCKRNALGLLSEEKSPLFVGKPHSKAIQSSRMQHGLQRTTEFLQSAKDKREVCQQTLTCNTCLTCPGSSRSTGKSYKKRSPSIIESFKYKGSSQAPESIRKWRKGGRVQDNSLSEEKKETDSIIPPTWTPVDKRARQNLSFRRSGNEKQSKLVWRNRYSPGSSFILRKRSRDVM</sequence>
<dbReference type="Gramene" id="ONK71466">
    <property type="protein sequence ID" value="ONK71466"/>
    <property type="gene ID" value="A4U43_C04F8950"/>
</dbReference>
<evidence type="ECO:0000313" key="3">
    <source>
        <dbReference type="Proteomes" id="UP000243459"/>
    </source>
</evidence>
<name>A0A5P1EZD9_ASPOF</name>
<evidence type="ECO:0008006" key="4">
    <source>
        <dbReference type="Google" id="ProtNLM"/>
    </source>
</evidence>
<protein>
    <recommendedName>
        <fullName evidence="4">Protein SHORTAGE IN CHIASMATA 1</fullName>
    </recommendedName>
</protein>
<feature type="compositionally biased region" description="Polar residues" evidence="1">
    <location>
        <begin position="927"/>
        <end position="944"/>
    </location>
</feature>
<evidence type="ECO:0000256" key="1">
    <source>
        <dbReference type="SAM" id="MobiDB-lite"/>
    </source>
</evidence>
<dbReference type="InterPro" id="IPR038824">
    <property type="entry name" value="SHOC1-like"/>
</dbReference>
<keyword evidence="3" id="KW-1185">Reference proteome</keyword>